<organism evidence="1 2">
    <name type="scientific">Acer saccharum</name>
    <name type="common">Sugar maple</name>
    <dbReference type="NCBI Taxonomy" id="4024"/>
    <lineage>
        <taxon>Eukaryota</taxon>
        <taxon>Viridiplantae</taxon>
        <taxon>Streptophyta</taxon>
        <taxon>Embryophyta</taxon>
        <taxon>Tracheophyta</taxon>
        <taxon>Spermatophyta</taxon>
        <taxon>Magnoliopsida</taxon>
        <taxon>eudicotyledons</taxon>
        <taxon>Gunneridae</taxon>
        <taxon>Pentapetalae</taxon>
        <taxon>rosids</taxon>
        <taxon>malvids</taxon>
        <taxon>Sapindales</taxon>
        <taxon>Sapindaceae</taxon>
        <taxon>Hippocastanoideae</taxon>
        <taxon>Acereae</taxon>
        <taxon>Acer</taxon>
    </lineage>
</organism>
<evidence type="ECO:0000313" key="2">
    <source>
        <dbReference type="Proteomes" id="UP001168877"/>
    </source>
</evidence>
<dbReference type="EMBL" id="JAUESC010000382">
    <property type="protein sequence ID" value="KAK0588214.1"/>
    <property type="molecule type" value="Genomic_DNA"/>
</dbReference>
<dbReference type="Proteomes" id="UP001168877">
    <property type="component" value="Unassembled WGS sequence"/>
</dbReference>
<sequence length="75" mass="8691">MKRSLATHILGVFRHLFPRNQSSPNHNSDLDSLHSSPPPVVTRLLPFSRFLNSIKMEPMDIVGKSKRTHRFQKQQ</sequence>
<name>A0AA39SAD8_ACESA</name>
<dbReference type="AlphaFoldDB" id="A0AA39SAD8"/>
<evidence type="ECO:0000313" key="1">
    <source>
        <dbReference type="EMBL" id="KAK0588214.1"/>
    </source>
</evidence>
<accession>A0AA39SAD8</accession>
<proteinExistence type="predicted"/>
<comment type="caution">
    <text evidence="1">The sequence shown here is derived from an EMBL/GenBank/DDBJ whole genome shotgun (WGS) entry which is preliminary data.</text>
</comment>
<reference evidence="1" key="1">
    <citation type="journal article" date="2022" name="Plant J.">
        <title>Strategies of tolerance reflected in two North American maple genomes.</title>
        <authorList>
            <person name="McEvoy S.L."/>
            <person name="Sezen U.U."/>
            <person name="Trouern-Trend A."/>
            <person name="McMahon S.M."/>
            <person name="Schaberg P.G."/>
            <person name="Yang J."/>
            <person name="Wegrzyn J.L."/>
            <person name="Swenson N.G."/>
        </authorList>
    </citation>
    <scope>NUCLEOTIDE SEQUENCE</scope>
    <source>
        <strain evidence="1">NS2018</strain>
    </source>
</reference>
<protein>
    <submittedName>
        <fullName evidence="1">Uncharacterized protein</fullName>
    </submittedName>
</protein>
<reference evidence="1" key="2">
    <citation type="submission" date="2023-06" db="EMBL/GenBank/DDBJ databases">
        <authorList>
            <person name="Swenson N.G."/>
            <person name="Wegrzyn J.L."/>
            <person name="Mcevoy S.L."/>
        </authorList>
    </citation>
    <scope>NUCLEOTIDE SEQUENCE</scope>
    <source>
        <strain evidence="1">NS2018</strain>
        <tissue evidence="1">Leaf</tissue>
    </source>
</reference>
<keyword evidence="2" id="KW-1185">Reference proteome</keyword>
<gene>
    <name evidence="1" type="ORF">LWI29_036057</name>
</gene>